<organism evidence="2 3">
    <name type="scientific">Planktothricoides raciborskii FACHB-1370</name>
    <dbReference type="NCBI Taxonomy" id="2949576"/>
    <lineage>
        <taxon>Bacteria</taxon>
        <taxon>Bacillati</taxon>
        <taxon>Cyanobacteriota</taxon>
        <taxon>Cyanophyceae</taxon>
        <taxon>Oscillatoriophycideae</taxon>
        <taxon>Oscillatoriales</taxon>
        <taxon>Oscillatoriaceae</taxon>
        <taxon>Planktothricoides</taxon>
    </lineage>
</organism>
<keyword evidence="3" id="KW-1185">Reference proteome</keyword>
<dbReference type="RefSeq" id="WP_054467705.1">
    <property type="nucleotide sequence ID" value="NZ_JACJSK010000059.1"/>
</dbReference>
<dbReference type="Pfam" id="PF03235">
    <property type="entry name" value="GmrSD_N"/>
    <property type="match status" value="1"/>
</dbReference>
<comment type="caution">
    <text evidence="2">The sequence shown here is derived from an EMBL/GenBank/DDBJ whole genome shotgun (WGS) entry which is preliminary data.</text>
</comment>
<dbReference type="InterPro" id="IPR004919">
    <property type="entry name" value="GmrSD_N"/>
</dbReference>
<gene>
    <name evidence="2" type="ORF">H6G72_25560</name>
</gene>
<dbReference type="PANTHER" id="PTHR37292:SF2">
    <property type="entry name" value="DUF262 DOMAIN-CONTAINING PROTEIN"/>
    <property type="match status" value="1"/>
</dbReference>
<evidence type="ECO:0000259" key="1">
    <source>
        <dbReference type="Pfam" id="PF03235"/>
    </source>
</evidence>
<feature type="domain" description="GmrSD restriction endonucleases N-terminal" evidence="1">
    <location>
        <begin position="8"/>
        <end position="332"/>
    </location>
</feature>
<protein>
    <submittedName>
        <fullName evidence="2">DUF262 domain-containing protein</fullName>
    </submittedName>
</protein>
<dbReference type="EMBL" id="JACJSK010000059">
    <property type="protein sequence ID" value="MBD2547131.1"/>
    <property type="molecule type" value="Genomic_DNA"/>
</dbReference>
<dbReference type="PANTHER" id="PTHR37292">
    <property type="entry name" value="VNG6097C"/>
    <property type="match status" value="1"/>
</dbReference>
<proteinExistence type="predicted"/>
<evidence type="ECO:0000313" key="2">
    <source>
        <dbReference type="EMBL" id="MBD2547131.1"/>
    </source>
</evidence>
<dbReference type="Proteomes" id="UP000641954">
    <property type="component" value="Unassembled WGS sequence"/>
</dbReference>
<name>A0ABR8EKF7_9CYAN</name>
<evidence type="ECO:0000313" key="3">
    <source>
        <dbReference type="Proteomes" id="UP000641954"/>
    </source>
</evidence>
<sequence length="722" mass="84003">MKYQTETLKEIFQADSNNKLVLPDFQRDFVWELEKQKGLISSLLVGLPIGSILIVEGKKDDFPSRPLIFTERITPKEDCNFLLDGQQRLSCLKSIFDDLFTRNDDWNDVIKKLYGKLQNRWFLKMKPDEGLDDIFGWEKLKFAKKDLEKYDPDQIQDFVVCYKIFVKDKDKAWYHPAYQVVQSSANEQPGLYERKNLLAKEYAKHGVVPLFEIYPENGNDLSLHSLTLRAIANNRRDELKAKVQDGKFSVEDLLGHFNSDISNLTEDEIDEFWSDLASEWRTNIKNALDSLLEQKVSEILLPSEEISRAASIFEKSNEGGTRLSNFDLIVAKNAKTGTESLSDTFKQLLQENLEIPDSICYSKNKDWQLNYMEAMQESLINKVITDQFLLLLSLLSSQTEAENGVDHLKLEYLKQTTILKLKPDQIVKHSKRAMKSLIKAFAFLQHRCGIVYIKDLSYKLMLLPIAYLFSIEEPIEEESINEESINVTIWTDEKQINKIEYWYWSSLFSGSYKDKQNERCLEDIKSLYKWILNETANPFKPRADKVFDQRDYSDDKVLLLQNEQTPPTAIQDGILQYILSQQPKDFLLDPKSPPTKLKAWDIAKEAKKLEKHHIVPLGCVTDIGENTKSLRNDKKHLLNSPLNLTYISKQANKQITDKEPSQYLSLLLETIVDGHQISPNMIHEIKERRPSNYDEEFYRKVFRDRFDTLKRAVKVELESLID</sequence>
<reference evidence="2 3" key="1">
    <citation type="journal article" date="2020" name="ISME J.">
        <title>Comparative genomics reveals insights into cyanobacterial evolution and habitat adaptation.</title>
        <authorList>
            <person name="Chen M.Y."/>
            <person name="Teng W.K."/>
            <person name="Zhao L."/>
            <person name="Hu C.X."/>
            <person name="Zhou Y.K."/>
            <person name="Han B.P."/>
            <person name="Song L.R."/>
            <person name="Shu W.S."/>
        </authorList>
    </citation>
    <scope>NUCLEOTIDE SEQUENCE [LARGE SCALE GENOMIC DNA]</scope>
    <source>
        <strain evidence="2 3">FACHB-1370</strain>
    </source>
</reference>
<accession>A0ABR8EKF7</accession>